<gene>
    <name evidence="5" type="ORF">TICRE_02190</name>
</gene>
<evidence type="ECO:0000259" key="3">
    <source>
        <dbReference type="Pfam" id="PF09972"/>
    </source>
</evidence>
<feature type="signal peptide" evidence="2">
    <location>
        <begin position="1"/>
        <end position="25"/>
    </location>
</feature>
<feature type="transmembrane region" description="Helical" evidence="1">
    <location>
        <begin position="422"/>
        <end position="443"/>
    </location>
</feature>
<evidence type="ECO:0000259" key="4">
    <source>
        <dbReference type="Pfam" id="PF20990"/>
    </source>
</evidence>
<protein>
    <recommendedName>
        <fullName evidence="7">DUF2207 domain-containing protein</fullName>
    </recommendedName>
</protein>
<keyword evidence="6" id="KW-1185">Reference proteome</keyword>
<evidence type="ECO:0008006" key="7">
    <source>
        <dbReference type="Google" id="ProtNLM"/>
    </source>
</evidence>
<feature type="transmembrane region" description="Helical" evidence="1">
    <location>
        <begin position="263"/>
        <end position="282"/>
    </location>
</feature>
<name>A0A1U7M8U5_TISCR</name>
<dbReference type="EMBL" id="LTDM01000003">
    <property type="protein sequence ID" value="OLS03706.1"/>
    <property type="molecule type" value="Genomic_DNA"/>
</dbReference>
<feature type="transmembrane region" description="Helical" evidence="1">
    <location>
        <begin position="449"/>
        <end position="467"/>
    </location>
</feature>
<evidence type="ECO:0000313" key="5">
    <source>
        <dbReference type="EMBL" id="OLS03706.1"/>
    </source>
</evidence>
<keyword evidence="2" id="KW-0732">Signal</keyword>
<comment type="caution">
    <text evidence="5">The sequence shown here is derived from an EMBL/GenBank/DDBJ whole genome shotgun (WGS) entry which is preliminary data.</text>
</comment>
<evidence type="ECO:0000256" key="2">
    <source>
        <dbReference type="SAM" id="SignalP"/>
    </source>
</evidence>
<dbReference type="OrthoDB" id="5507254at2"/>
<keyword evidence="1" id="KW-0472">Membrane</keyword>
<evidence type="ECO:0000313" key="6">
    <source>
        <dbReference type="Proteomes" id="UP000186112"/>
    </source>
</evidence>
<accession>A0A1U7M8U5</accession>
<feature type="domain" description="Predicted membrane protein YciQ-like C-terminal" evidence="4">
    <location>
        <begin position="297"/>
        <end position="492"/>
    </location>
</feature>
<proteinExistence type="predicted"/>
<feature type="chain" id="PRO_5012301616" description="DUF2207 domain-containing protein" evidence="2">
    <location>
        <begin position="26"/>
        <end position="591"/>
    </location>
</feature>
<evidence type="ECO:0000256" key="1">
    <source>
        <dbReference type="SAM" id="Phobius"/>
    </source>
</evidence>
<reference evidence="5 6" key="1">
    <citation type="submission" date="2016-02" db="EMBL/GenBank/DDBJ databases">
        <title>Genome sequence of Tissierella creatinophila DSM 6911.</title>
        <authorList>
            <person name="Poehlein A."/>
            <person name="Daniel R."/>
        </authorList>
    </citation>
    <scope>NUCLEOTIDE SEQUENCE [LARGE SCALE GENOMIC DNA]</scope>
    <source>
        <strain evidence="5 6">DSM 6911</strain>
    </source>
</reference>
<dbReference type="InterPro" id="IPR048389">
    <property type="entry name" value="YciQ-like_C"/>
</dbReference>
<feature type="domain" description="DUF2207" evidence="3">
    <location>
        <begin position="31"/>
        <end position="216"/>
    </location>
</feature>
<keyword evidence="1" id="KW-0812">Transmembrane</keyword>
<organism evidence="5 6">
    <name type="scientific">Tissierella creatinophila DSM 6911</name>
    <dbReference type="NCBI Taxonomy" id="1123403"/>
    <lineage>
        <taxon>Bacteria</taxon>
        <taxon>Bacillati</taxon>
        <taxon>Bacillota</taxon>
        <taxon>Tissierellia</taxon>
        <taxon>Tissierellales</taxon>
        <taxon>Tissierellaceae</taxon>
        <taxon>Tissierella</taxon>
    </lineage>
</organism>
<dbReference type="Pfam" id="PF09972">
    <property type="entry name" value="DUF2207"/>
    <property type="match status" value="1"/>
</dbReference>
<sequence>MKKRFLLSVLILFTAIILFSPISFAQDDLNINRWLVDGTLLKSGDLKISEDITFNFNDDFNGVYRDIILKGTDGVKDVSISEMIDGKEVLYKQVKDAKKGDRDKFTSYIDGSNLELKIFSPSKDESKTFRLKYTLKNVALKHSDTGELYYKFLGKENETHIDYFSVNLHLPQFEKEKIKIFAHGPQEGKIYFSDETIKSEVTDVEGGEFIENRILFPREYIPLSENIGEKNFNSILKEEKAFAQKVEKEIEEKAKRKDLFSKISIYLGVLAAPLFMLLFYKFRRNEDVFEKMTSPYPDDITPAELSLFMNKVISPRAFLASLFQLSYKGYIDIKEIEGDKGSKEYEFKRIQKTPKDLKANEVFLLDWIFDSAQNDNTVTTLELEEYRNKNSTMFYRSQTQWNKLVREDLKSQDYYDPLAKKWGVSIIVLSLIWIVIAIITFVFESVYGLVPLVTGIGILIYGIVLIYSPNERGYIQANLWNDFKDQIQKKSKKNIDISDDKALIYAIALDLPMKNLNSFRNSVGNEYYPLGWGYLFFLTNKSGGSQFEDKFTNRFYGYAENSSSGSSGFGGGGGFTGGGGGGAGGGGAGGF</sequence>
<dbReference type="RefSeq" id="WP_158016374.1">
    <property type="nucleotide sequence ID" value="NZ_LTDM01000003.1"/>
</dbReference>
<dbReference type="Proteomes" id="UP000186112">
    <property type="component" value="Unassembled WGS sequence"/>
</dbReference>
<dbReference type="InterPro" id="IPR018702">
    <property type="entry name" value="DUF2207"/>
</dbReference>
<dbReference type="Pfam" id="PF20990">
    <property type="entry name" value="DUF2207_C"/>
    <property type="match status" value="1"/>
</dbReference>
<dbReference type="AlphaFoldDB" id="A0A1U7M8U5"/>
<keyword evidence="1" id="KW-1133">Transmembrane helix</keyword>